<dbReference type="Pfam" id="PF09929">
    <property type="entry name" value="DUF2161"/>
    <property type="match status" value="1"/>
</dbReference>
<comment type="caution">
    <text evidence="1">The sequence shown here is derived from an EMBL/GenBank/DDBJ whole genome shotgun (WGS) entry which is preliminary data.</text>
</comment>
<dbReference type="Proteomes" id="UP001589619">
    <property type="component" value="Unassembled WGS sequence"/>
</dbReference>
<protein>
    <submittedName>
        <fullName evidence="1">DUF2161 domain-containing phosphodiesterase</fullName>
    </submittedName>
</protein>
<accession>A0ABV5VR43</accession>
<sequence>MAIRNETELYEPVKRYMESLGFEVRGEVRHCDLVALRGDEPPVIVELKKTLNVPLLVQGIDRLAQTDRVYVAVELPESGRAPHGLKWSEVSRLCRCLGLGLMTVRFYKSKRRPAVQVVCEPEPYTPRKSKLKTTRLIHEFRERSGDYNVGGSTQRKLVTAYREKALDVAIMLQRHGCLSPKRIRELTGNAKAALLLQKNYYRWFERENRGIYRLTSLGEQALEQYSHVWQTKFGGKEECSDNP</sequence>
<dbReference type="EMBL" id="JBHMAG010000004">
    <property type="protein sequence ID" value="MFB9750729.1"/>
    <property type="molecule type" value="Genomic_DNA"/>
</dbReference>
<dbReference type="InterPro" id="IPR018679">
    <property type="entry name" value="DUF2161"/>
</dbReference>
<keyword evidence="2" id="KW-1185">Reference proteome</keyword>
<proteinExistence type="predicted"/>
<gene>
    <name evidence="1" type="ORF">ACFFNY_04005</name>
</gene>
<reference evidence="1 2" key="1">
    <citation type="submission" date="2024-09" db="EMBL/GenBank/DDBJ databases">
        <authorList>
            <person name="Sun Q."/>
            <person name="Mori K."/>
        </authorList>
    </citation>
    <scope>NUCLEOTIDE SEQUENCE [LARGE SCALE GENOMIC DNA]</scope>
    <source>
        <strain evidence="1 2">JCM 12520</strain>
    </source>
</reference>
<dbReference type="RefSeq" id="WP_344904861.1">
    <property type="nucleotide sequence ID" value="NZ_BAAAYO010000002.1"/>
</dbReference>
<evidence type="ECO:0000313" key="2">
    <source>
        <dbReference type="Proteomes" id="UP001589619"/>
    </source>
</evidence>
<evidence type="ECO:0000313" key="1">
    <source>
        <dbReference type="EMBL" id="MFB9750729.1"/>
    </source>
</evidence>
<name>A0ABV5VR43_9BACL</name>
<organism evidence="1 2">
    <name type="scientific">Paenibacillus hodogayensis</name>
    <dbReference type="NCBI Taxonomy" id="279208"/>
    <lineage>
        <taxon>Bacteria</taxon>
        <taxon>Bacillati</taxon>
        <taxon>Bacillota</taxon>
        <taxon>Bacilli</taxon>
        <taxon>Bacillales</taxon>
        <taxon>Paenibacillaceae</taxon>
        <taxon>Paenibacillus</taxon>
    </lineage>
</organism>